<dbReference type="InterPro" id="IPR011251">
    <property type="entry name" value="Luciferase-like_dom"/>
</dbReference>
<gene>
    <name evidence="2" type="ORF">RM423_09840</name>
</gene>
<feature type="domain" description="Luciferase-like" evidence="1">
    <location>
        <begin position="14"/>
        <end position="245"/>
    </location>
</feature>
<protein>
    <submittedName>
        <fullName evidence="2">LLM class flavin-dependent oxidoreductase</fullName>
    </submittedName>
</protein>
<name>A0ABU2J9P1_9ACTN</name>
<organism evidence="2 3">
    <name type="scientific">Jatrophihabitans lederbergiae</name>
    <dbReference type="NCBI Taxonomy" id="3075547"/>
    <lineage>
        <taxon>Bacteria</taxon>
        <taxon>Bacillati</taxon>
        <taxon>Actinomycetota</taxon>
        <taxon>Actinomycetes</taxon>
        <taxon>Jatrophihabitantales</taxon>
        <taxon>Jatrophihabitantaceae</taxon>
        <taxon>Jatrophihabitans</taxon>
    </lineage>
</organism>
<dbReference type="InterPro" id="IPR036661">
    <property type="entry name" value="Luciferase-like_sf"/>
</dbReference>
<evidence type="ECO:0000313" key="2">
    <source>
        <dbReference type="EMBL" id="MDT0261695.1"/>
    </source>
</evidence>
<dbReference type="PANTHER" id="PTHR43244">
    <property type="match status" value="1"/>
</dbReference>
<dbReference type="RefSeq" id="WP_311422848.1">
    <property type="nucleotide sequence ID" value="NZ_JAVREH010000009.1"/>
</dbReference>
<proteinExistence type="predicted"/>
<dbReference type="Proteomes" id="UP001183176">
    <property type="component" value="Unassembled WGS sequence"/>
</dbReference>
<evidence type="ECO:0000259" key="1">
    <source>
        <dbReference type="Pfam" id="PF00296"/>
    </source>
</evidence>
<dbReference type="CDD" id="cd01097">
    <property type="entry name" value="Tetrahydromethanopterin_reductase"/>
    <property type="match status" value="1"/>
</dbReference>
<dbReference type="SUPFAM" id="SSF51679">
    <property type="entry name" value="Bacterial luciferase-like"/>
    <property type="match status" value="1"/>
</dbReference>
<dbReference type="Pfam" id="PF00296">
    <property type="entry name" value="Bac_luciferase"/>
    <property type="match status" value="1"/>
</dbReference>
<comment type="caution">
    <text evidence="2">The sequence shown here is derived from an EMBL/GenBank/DDBJ whole genome shotgun (WGS) entry which is preliminary data.</text>
</comment>
<dbReference type="InterPro" id="IPR050564">
    <property type="entry name" value="F420-G6PD/mer"/>
</dbReference>
<dbReference type="EMBL" id="JAVREH010000009">
    <property type="protein sequence ID" value="MDT0261695.1"/>
    <property type="molecule type" value="Genomic_DNA"/>
</dbReference>
<dbReference type="PANTHER" id="PTHR43244:SF2">
    <property type="entry name" value="CONSERVED HYPOTHETICAL ALANINE AND PROLINE-RICH PROTEIN"/>
    <property type="match status" value="1"/>
</dbReference>
<sequence>MTTTLGVVFLPFLPPEQLREAAQAAEAAGLEELWLWEDCFRESGIAAAAAALAWTTRLRVGIGVLPVPLRNVALTAMELATLARMFPDRLLAGVGHGVQDWMQQVGGRVASPLTLLREQTTALRALLEGQTLQTAGRYVHLDDVALDWPPAFPPPLLLGAVGPKTLSLSGELADGTILTGATTPEQVASARETIDAARREAAVSRRHTVTVYLPAATGPDAGDRLARELTEWGMGTDSGIGVAGNAAAIAAAAQRYVLAGADTIVFQPTRDEPDLAGFMGVIARDVRALMP</sequence>
<reference evidence="3" key="1">
    <citation type="submission" date="2023-07" db="EMBL/GenBank/DDBJ databases">
        <title>30 novel species of actinomycetes from the DSMZ collection.</title>
        <authorList>
            <person name="Nouioui I."/>
        </authorList>
    </citation>
    <scope>NUCLEOTIDE SEQUENCE [LARGE SCALE GENOMIC DNA]</scope>
    <source>
        <strain evidence="3">DSM 44399</strain>
    </source>
</reference>
<keyword evidence="3" id="KW-1185">Reference proteome</keyword>
<dbReference type="Gene3D" id="3.20.20.30">
    <property type="entry name" value="Luciferase-like domain"/>
    <property type="match status" value="1"/>
</dbReference>
<evidence type="ECO:0000313" key="3">
    <source>
        <dbReference type="Proteomes" id="UP001183176"/>
    </source>
</evidence>
<accession>A0ABU2J9P1</accession>